<dbReference type="EMBL" id="CM000882">
    <property type="protein sequence ID" value="PNT66409.1"/>
    <property type="molecule type" value="Genomic_DNA"/>
</dbReference>
<name>A0A2K2CWK3_BRADI</name>
<evidence type="ECO:0000256" key="1">
    <source>
        <dbReference type="SAM" id="MobiDB-lite"/>
    </source>
</evidence>
<accession>A0A2K2CWK3</accession>
<dbReference type="InParanoid" id="A0A2K2CWK3"/>
<evidence type="ECO:0000313" key="4">
    <source>
        <dbReference type="Proteomes" id="UP000008810"/>
    </source>
</evidence>
<dbReference type="Gramene" id="PNT66409">
    <property type="protein sequence ID" value="PNT66409"/>
    <property type="gene ID" value="BRADI_3g11163v3"/>
</dbReference>
<proteinExistence type="predicted"/>
<reference evidence="2 3" key="1">
    <citation type="journal article" date="2010" name="Nature">
        <title>Genome sequencing and analysis of the model grass Brachypodium distachyon.</title>
        <authorList>
            <consortium name="International Brachypodium Initiative"/>
        </authorList>
    </citation>
    <scope>NUCLEOTIDE SEQUENCE [LARGE SCALE GENOMIC DNA]</scope>
    <source>
        <strain evidence="2 3">Bd21</strain>
    </source>
</reference>
<reference evidence="3" key="3">
    <citation type="submission" date="2018-08" db="UniProtKB">
        <authorList>
            <consortium name="EnsemblPlants"/>
        </authorList>
    </citation>
    <scope>IDENTIFICATION</scope>
    <source>
        <strain evidence="3">cv. Bd21</strain>
    </source>
</reference>
<dbReference type="EnsemblPlants" id="PNT66409">
    <property type="protein sequence ID" value="PNT66409"/>
    <property type="gene ID" value="BRADI_3g11163v3"/>
</dbReference>
<dbReference type="Proteomes" id="UP000008810">
    <property type="component" value="Chromosome 3"/>
</dbReference>
<feature type="non-terminal residue" evidence="2">
    <location>
        <position position="1"/>
    </location>
</feature>
<evidence type="ECO:0000313" key="2">
    <source>
        <dbReference type="EMBL" id="PNT66409.1"/>
    </source>
</evidence>
<reference evidence="2" key="2">
    <citation type="submission" date="2017-06" db="EMBL/GenBank/DDBJ databases">
        <title>WGS assembly of Brachypodium distachyon.</title>
        <authorList>
            <consortium name="The International Brachypodium Initiative"/>
            <person name="Lucas S."/>
            <person name="Harmon-Smith M."/>
            <person name="Lail K."/>
            <person name="Tice H."/>
            <person name="Grimwood J."/>
            <person name="Bruce D."/>
            <person name="Barry K."/>
            <person name="Shu S."/>
            <person name="Lindquist E."/>
            <person name="Wang M."/>
            <person name="Pitluck S."/>
            <person name="Vogel J.P."/>
            <person name="Garvin D.F."/>
            <person name="Mockler T.C."/>
            <person name="Schmutz J."/>
            <person name="Rokhsar D."/>
            <person name="Bevan M.W."/>
        </authorList>
    </citation>
    <scope>NUCLEOTIDE SEQUENCE</scope>
    <source>
        <strain evidence="2">Bd21</strain>
    </source>
</reference>
<organism evidence="2">
    <name type="scientific">Brachypodium distachyon</name>
    <name type="common">Purple false brome</name>
    <name type="synonym">Trachynia distachya</name>
    <dbReference type="NCBI Taxonomy" id="15368"/>
    <lineage>
        <taxon>Eukaryota</taxon>
        <taxon>Viridiplantae</taxon>
        <taxon>Streptophyta</taxon>
        <taxon>Embryophyta</taxon>
        <taxon>Tracheophyta</taxon>
        <taxon>Spermatophyta</taxon>
        <taxon>Magnoliopsida</taxon>
        <taxon>Liliopsida</taxon>
        <taxon>Poales</taxon>
        <taxon>Poaceae</taxon>
        <taxon>BOP clade</taxon>
        <taxon>Pooideae</taxon>
        <taxon>Stipodae</taxon>
        <taxon>Brachypodieae</taxon>
        <taxon>Brachypodium</taxon>
    </lineage>
</organism>
<protein>
    <submittedName>
        <fullName evidence="2 3">Uncharacterized protein</fullName>
    </submittedName>
</protein>
<gene>
    <name evidence="2" type="ORF">BRADI_3g11163v3</name>
</gene>
<dbReference type="AlphaFoldDB" id="A0A2K2CWK3"/>
<feature type="region of interest" description="Disordered" evidence="1">
    <location>
        <begin position="150"/>
        <end position="183"/>
    </location>
</feature>
<sequence length="206" mass="21619">PPPAAPPPEERSVALLRPPARALGPRAPPKAPFSHRLPELRQSAAELESCLVHPPSTRYRLPTPAGGRSPSAARRRGCAPRRGSPWGAAAPQARLPVSPHRLPERRCHLAKSKQPPGTGLACGNFPLELAINGFGKAATISATALWTLTSPSASSSAPSRRSSGSSPRAPPVPLLSGEIPADVVKPRQLTGRAGLVRDISPYMWGP</sequence>
<keyword evidence="4" id="KW-1185">Reference proteome</keyword>
<evidence type="ECO:0000313" key="3">
    <source>
        <dbReference type="EnsemblPlants" id="PNT66409"/>
    </source>
</evidence>
<feature type="non-terminal residue" evidence="2">
    <location>
        <position position="206"/>
    </location>
</feature>
<feature type="compositionally biased region" description="Low complexity" evidence="1">
    <location>
        <begin position="150"/>
        <end position="167"/>
    </location>
</feature>
<feature type="region of interest" description="Disordered" evidence="1">
    <location>
        <begin position="18"/>
        <end position="93"/>
    </location>
</feature>